<dbReference type="SMART" id="SM00267">
    <property type="entry name" value="GGDEF"/>
    <property type="match status" value="1"/>
</dbReference>
<dbReference type="PROSITE" id="PS50112">
    <property type="entry name" value="PAS"/>
    <property type="match status" value="1"/>
</dbReference>
<dbReference type="Pfam" id="PF13426">
    <property type="entry name" value="PAS_9"/>
    <property type="match status" value="1"/>
</dbReference>
<dbReference type="SUPFAM" id="SSF55073">
    <property type="entry name" value="Nucleotide cyclase"/>
    <property type="match status" value="1"/>
</dbReference>
<evidence type="ECO:0000259" key="2">
    <source>
        <dbReference type="PROSITE" id="PS50112"/>
    </source>
</evidence>
<dbReference type="CDD" id="cd00130">
    <property type="entry name" value="PAS"/>
    <property type="match status" value="1"/>
</dbReference>
<dbReference type="InterPro" id="IPR000160">
    <property type="entry name" value="GGDEF_dom"/>
</dbReference>
<feature type="transmembrane region" description="Helical" evidence="1">
    <location>
        <begin position="88"/>
        <end position="110"/>
    </location>
</feature>
<feature type="transmembrane region" description="Helical" evidence="1">
    <location>
        <begin position="142"/>
        <end position="169"/>
    </location>
</feature>
<evidence type="ECO:0000313" key="6">
    <source>
        <dbReference type="EMBL" id="SFT98950.1"/>
    </source>
</evidence>
<dbReference type="AlphaFoldDB" id="A0A1I7CHP8"/>
<protein>
    <submittedName>
        <fullName evidence="6">PAS domain S-box-containing protein/diguanylate cyclase (GGDEF) domain-containing protein</fullName>
    </submittedName>
</protein>
<feature type="transmembrane region" description="Helical" evidence="1">
    <location>
        <begin position="116"/>
        <end position="135"/>
    </location>
</feature>
<dbReference type="InterPro" id="IPR043128">
    <property type="entry name" value="Rev_trsase/Diguanyl_cyclase"/>
</dbReference>
<dbReference type="PROSITE" id="PS50113">
    <property type="entry name" value="PAC"/>
    <property type="match status" value="1"/>
</dbReference>
<dbReference type="PANTHER" id="PTHR44757:SF2">
    <property type="entry name" value="BIOFILM ARCHITECTURE MAINTENANCE PROTEIN MBAA"/>
    <property type="match status" value="1"/>
</dbReference>
<dbReference type="NCBIfam" id="TIGR00254">
    <property type="entry name" value="GGDEF"/>
    <property type="match status" value="1"/>
</dbReference>
<evidence type="ECO:0000256" key="1">
    <source>
        <dbReference type="SAM" id="Phobius"/>
    </source>
</evidence>
<feature type="domain" description="PAC" evidence="3">
    <location>
        <begin position="310"/>
        <end position="362"/>
    </location>
</feature>
<dbReference type="SMART" id="SM00086">
    <property type="entry name" value="PAC"/>
    <property type="match status" value="1"/>
</dbReference>
<gene>
    <name evidence="6" type="ORF">SAMN05660657_04476</name>
</gene>
<dbReference type="NCBIfam" id="TIGR00229">
    <property type="entry name" value="sensory_box"/>
    <property type="match status" value="1"/>
</dbReference>
<accession>A0A1I7CHP8</accession>
<dbReference type="InterPro" id="IPR000014">
    <property type="entry name" value="PAS"/>
</dbReference>
<keyword evidence="1" id="KW-0472">Membrane</keyword>
<dbReference type="SMART" id="SM00052">
    <property type="entry name" value="EAL"/>
    <property type="match status" value="1"/>
</dbReference>
<dbReference type="SUPFAM" id="SSF55785">
    <property type="entry name" value="PYP-like sensor domain (PAS domain)"/>
    <property type="match status" value="1"/>
</dbReference>
<dbReference type="PROSITE" id="PS50887">
    <property type="entry name" value="GGDEF"/>
    <property type="match status" value="1"/>
</dbReference>
<dbReference type="EMBL" id="FPBA01000022">
    <property type="protein sequence ID" value="SFT98950.1"/>
    <property type="molecule type" value="Genomic_DNA"/>
</dbReference>
<feature type="transmembrane region" description="Helical" evidence="1">
    <location>
        <begin position="65"/>
        <end position="83"/>
    </location>
</feature>
<name>A0A1I7CHP8_9ACTN</name>
<dbReference type="InterPro" id="IPR035919">
    <property type="entry name" value="EAL_sf"/>
</dbReference>
<dbReference type="CDD" id="cd01949">
    <property type="entry name" value="GGDEF"/>
    <property type="match status" value="1"/>
</dbReference>
<dbReference type="STRING" id="1296565.SAMN05660657_04476"/>
<dbReference type="InterPro" id="IPR000700">
    <property type="entry name" value="PAS-assoc_C"/>
</dbReference>
<dbReference type="Pfam" id="PF00990">
    <property type="entry name" value="GGDEF"/>
    <property type="match status" value="1"/>
</dbReference>
<dbReference type="SUPFAM" id="SSF141868">
    <property type="entry name" value="EAL domain-like"/>
    <property type="match status" value="1"/>
</dbReference>
<keyword evidence="7" id="KW-1185">Reference proteome</keyword>
<evidence type="ECO:0000259" key="5">
    <source>
        <dbReference type="PROSITE" id="PS50887"/>
    </source>
</evidence>
<sequence>MSTENAALVTSGSWAVGAARGDGLEAPIGSDRSSTPAHGLLRRVARALPSGRQLPDEQWEQHHRFVLRTLAGLTVAVLVYALVSGHGVLGAGGLAAPVAVLGLTAALPMLTRGEKANVAAVGLMTAAAVVVHISGGRTEAHFLFFALLPLAALYATPVPFVMAVGFVALHHFLLGSMLHGSVFPHGHSVLQMSLLHAVFILIEAWACFVAWRRFEDRREFVEQLASDRTAQLHEQRDQLVRLAAVVQSTDDAVFTATLGGLIETWNPGAQRLYGYTAEEVLGRHVRILVAPGMERLVAPALAALQQNPGLHIERLHQRKDGSVFEALLTVSAIRGEDGELTGHAAIARDVTEQKRAQAEALSSAQRLQEQAGELRRLALHDPLTGLANRALLRTRLEAVLSARRTGPSAVLLLDLDDFKAVNDVFGHGAGDAVLTAISGRLQAGVRPEDTVARLGGDEFVVLIGTAHGRQEIGAVAERLIAASNEAVPWGPESFEVGCSIGITLIDPADDRNPDEILRDADIAMYAAKGAGRNRFEVFEPAMHEKVVAHSELVRDLRSAAAGGQFFLLYQPQVDLRSGRVTGVEALARWQHPHRGLVLPDTFIAVAEDTGAIDLIDDWALEEACRQLAAWDAAGLPSLQVAINISARRLARGDLAEAVRSSARAAGVDPARLEIEITETATTSCAIEAARALEEVRALGVSIAIDDFGMGHSSFGRLRALPVDRLKIDRSFIAALEPHGESGSIAGAMVAMGGSLGLDVVAEGVETEEQLEVLRRLGCDAVQGYLFGRPMPAEAIDRLLRSALSIDPLTRPTSAR</sequence>
<dbReference type="PROSITE" id="PS50883">
    <property type="entry name" value="EAL"/>
    <property type="match status" value="1"/>
</dbReference>
<dbReference type="CDD" id="cd01948">
    <property type="entry name" value="EAL"/>
    <property type="match status" value="1"/>
</dbReference>
<dbReference type="InterPro" id="IPR001633">
    <property type="entry name" value="EAL_dom"/>
</dbReference>
<dbReference type="Pfam" id="PF00563">
    <property type="entry name" value="EAL"/>
    <property type="match status" value="1"/>
</dbReference>
<proteinExistence type="predicted"/>
<dbReference type="InterPro" id="IPR035965">
    <property type="entry name" value="PAS-like_dom_sf"/>
</dbReference>
<evidence type="ECO:0000313" key="7">
    <source>
        <dbReference type="Proteomes" id="UP000199546"/>
    </source>
</evidence>
<feature type="domain" description="GGDEF" evidence="5">
    <location>
        <begin position="406"/>
        <end position="540"/>
    </location>
</feature>
<dbReference type="InterPro" id="IPR001610">
    <property type="entry name" value="PAC"/>
</dbReference>
<dbReference type="SMART" id="SM00091">
    <property type="entry name" value="PAS"/>
    <property type="match status" value="1"/>
</dbReference>
<evidence type="ECO:0000259" key="4">
    <source>
        <dbReference type="PROSITE" id="PS50883"/>
    </source>
</evidence>
<dbReference type="Proteomes" id="UP000199546">
    <property type="component" value="Unassembled WGS sequence"/>
</dbReference>
<evidence type="ECO:0000259" key="3">
    <source>
        <dbReference type="PROSITE" id="PS50113"/>
    </source>
</evidence>
<feature type="domain" description="EAL" evidence="4">
    <location>
        <begin position="549"/>
        <end position="803"/>
    </location>
</feature>
<dbReference type="InterPro" id="IPR052155">
    <property type="entry name" value="Biofilm_reg_signaling"/>
</dbReference>
<keyword evidence="1" id="KW-0812">Transmembrane</keyword>
<keyword evidence="1" id="KW-1133">Transmembrane helix</keyword>
<feature type="transmembrane region" description="Helical" evidence="1">
    <location>
        <begin position="189"/>
        <end position="211"/>
    </location>
</feature>
<reference evidence="7" key="1">
    <citation type="submission" date="2016-10" db="EMBL/GenBank/DDBJ databases">
        <authorList>
            <person name="Varghese N."/>
            <person name="Submissions S."/>
        </authorList>
    </citation>
    <scope>NUCLEOTIDE SEQUENCE [LARGE SCALE GENOMIC DNA]</scope>
    <source>
        <strain evidence="7">DSM 46136</strain>
    </source>
</reference>
<dbReference type="Gene3D" id="3.20.20.450">
    <property type="entry name" value="EAL domain"/>
    <property type="match status" value="1"/>
</dbReference>
<dbReference type="Gene3D" id="3.30.70.270">
    <property type="match status" value="1"/>
</dbReference>
<dbReference type="PANTHER" id="PTHR44757">
    <property type="entry name" value="DIGUANYLATE CYCLASE DGCP"/>
    <property type="match status" value="1"/>
</dbReference>
<feature type="domain" description="PAS" evidence="2">
    <location>
        <begin position="238"/>
        <end position="291"/>
    </location>
</feature>
<dbReference type="InterPro" id="IPR029787">
    <property type="entry name" value="Nucleotide_cyclase"/>
</dbReference>
<dbReference type="Gene3D" id="3.30.450.20">
    <property type="entry name" value="PAS domain"/>
    <property type="match status" value="1"/>
</dbReference>
<organism evidence="6 7">
    <name type="scientific">Geodermatophilus amargosae</name>
    <dbReference type="NCBI Taxonomy" id="1296565"/>
    <lineage>
        <taxon>Bacteria</taxon>
        <taxon>Bacillati</taxon>
        <taxon>Actinomycetota</taxon>
        <taxon>Actinomycetes</taxon>
        <taxon>Geodermatophilales</taxon>
        <taxon>Geodermatophilaceae</taxon>
        <taxon>Geodermatophilus</taxon>
    </lineage>
</organism>